<dbReference type="EMBL" id="SPHZ02000004">
    <property type="protein sequence ID" value="KAF0922170.1"/>
    <property type="molecule type" value="Genomic_DNA"/>
</dbReference>
<dbReference type="Pfam" id="PF02705">
    <property type="entry name" value="K_trans"/>
    <property type="match status" value="1"/>
</dbReference>
<evidence type="ECO:0000256" key="1">
    <source>
        <dbReference type="SAM" id="MobiDB-lite"/>
    </source>
</evidence>
<dbReference type="OrthoDB" id="721095at2759"/>
<proteinExistence type="predicted"/>
<gene>
    <name evidence="3" type="ORF">E2562_027769</name>
</gene>
<accession>A0A6G1EBK8</accession>
<organism evidence="3 4">
    <name type="scientific">Oryza meyeriana var. granulata</name>
    <dbReference type="NCBI Taxonomy" id="110450"/>
    <lineage>
        <taxon>Eukaryota</taxon>
        <taxon>Viridiplantae</taxon>
        <taxon>Streptophyta</taxon>
        <taxon>Embryophyta</taxon>
        <taxon>Tracheophyta</taxon>
        <taxon>Spermatophyta</taxon>
        <taxon>Magnoliopsida</taxon>
        <taxon>Liliopsida</taxon>
        <taxon>Poales</taxon>
        <taxon>Poaceae</taxon>
        <taxon>BOP clade</taxon>
        <taxon>Oryzoideae</taxon>
        <taxon>Oryzeae</taxon>
        <taxon>Oryzinae</taxon>
        <taxon>Oryza</taxon>
        <taxon>Oryza meyeriana</taxon>
    </lineage>
</organism>
<dbReference type="Proteomes" id="UP000479710">
    <property type="component" value="Unassembled WGS sequence"/>
</dbReference>
<feature type="compositionally biased region" description="Basic and acidic residues" evidence="1">
    <location>
        <begin position="159"/>
        <end position="172"/>
    </location>
</feature>
<dbReference type="InterPro" id="IPR053951">
    <property type="entry name" value="K_trans_N"/>
</dbReference>
<feature type="region of interest" description="Disordered" evidence="1">
    <location>
        <begin position="156"/>
        <end position="198"/>
    </location>
</feature>
<evidence type="ECO:0000313" key="3">
    <source>
        <dbReference type="EMBL" id="KAF0922170.1"/>
    </source>
</evidence>
<sequence>MRVSKVTAGEAARPTAGNAKAYPYVVGVHCQCEASWREAAPASWVMDDGIVLRTFNPKYILDYWLNGYHGWVSLGGVLLCYTVTEALFASYSEQVSISVIFLLALRLLPPKMLPAIPDADESEDLALFRRTILSSSATPTPSSAVSYFFRRRLAPKAPRNREQQQRAPHALEQKSAAHGGQGGGEKGQPAETRESPHTTARALETRAAAQDWRRGHASVPSPRRCGRLQSLINLEVVPGTQSDCSPRSCGLLISRQ</sequence>
<name>A0A6G1EBK8_9ORYZ</name>
<comment type="caution">
    <text evidence="3">The sequence shown here is derived from an EMBL/GenBank/DDBJ whole genome shotgun (WGS) entry which is preliminary data.</text>
</comment>
<feature type="domain" description="K+ potassium transporter integral membrane" evidence="2">
    <location>
        <begin position="45"/>
        <end position="90"/>
    </location>
</feature>
<keyword evidence="4" id="KW-1185">Reference proteome</keyword>
<reference evidence="3 4" key="1">
    <citation type="submission" date="2019-11" db="EMBL/GenBank/DDBJ databases">
        <title>Whole genome sequence of Oryza granulata.</title>
        <authorList>
            <person name="Li W."/>
        </authorList>
    </citation>
    <scope>NUCLEOTIDE SEQUENCE [LARGE SCALE GENOMIC DNA]</scope>
    <source>
        <strain evidence="4">cv. Menghai</strain>
        <tissue evidence="3">Leaf</tissue>
    </source>
</reference>
<protein>
    <recommendedName>
        <fullName evidence="2">K+ potassium transporter integral membrane domain-containing protein</fullName>
    </recommendedName>
</protein>
<dbReference type="AlphaFoldDB" id="A0A6G1EBK8"/>
<evidence type="ECO:0000259" key="2">
    <source>
        <dbReference type="Pfam" id="PF02705"/>
    </source>
</evidence>
<evidence type="ECO:0000313" key="4">
    <source>
        <dbReference type="Proteomes" id="UP000479710"/>
    </source>
</evidence>